<keyword evidence="6" id="KW-0520">NAD</keyword>
<dbReference type="SMART" id="SM00829">
    <property type="entry name" value="PKS_ER"/>
    <property type="match status" value="1"/>
</dbReference>
<dbReference type="InterPro" id="IPR036291">
    <property type="entry name" value="NAD(P)-bd_dom_sf"/>
</dbReference>
<dbReference type="GO" id="GO:0006062">
    <property type="term" value="P:sorbitol catabolic process"/>
    <property type="evidence" value="ECO:0007669"/>
    <property type="project" value="TreeGrafter"/>
</dbReference>
<dbReference type="InterPro" id="IPR013149">
    <property type="entry name" value="ADH-like_C"/>
</dbReference>
<dbReference type="Pfam" id="PF08240">
    <property type="entry name" value="ADH_N"/>
    <property type="match status" value="1"/>
</dbReference>
<evidence type="ECO:0000256" key="2">
    <source>
        <dbReference type="ARBA" id="ARBA00008072"/>
    </source>
</evidence>
<protein>
    <recommendedName>
        <fullName evidence="8">Enoyl reductase (ER) domain-containing protein</fullName>
    </recommendedName>
</protein>
<sequence>MSRNLANPSCVLYAARNLVIEDRPVPEITDPHYVKIAVKKTGICGSDVHYYQNGRNGLKVVKSPMVLGHESSGVIAEIGSEVTSVKVGDRVAIEPGIPSRYSDAYKSGNYNLCPCMVFAASPPNNGTLARYFMVPDDFVVKLPDHVSLEEGAIVEPLSVAVHSCRLANVTFGDRCVIYGAGPVGLLIAATAKAYGATEIMVVDIFDDKLELAKQLGATHTYNSSEDRGASEDDNRTFQLAAFGGNVPNIVFDATGVEACITAGINLIKVGGTFMQVGVGKVKIEFPMAAVGNKELTVKGVYRYSHDDYRLAVKLVGEGKVDVKKLVTHRFTFDHAVEAYEVVSQGRAVKCIIDGPEDAE</sequence>
<comment type="cofactor">
    <cofactor evidence="1 7">
        <name>Zn(2+)</name>
        <dbReference type="ChEBI" id="CHEBI:29105"/>
    </cofactor>
</comment>
<keyword evidence="4 7" id="KW-0862">Zinc</keyword>
<dbReference type="InterPro" id="IPR002328">
    <property type="entry name" value="ADH_Zn_CS"/>
</dbReference>
<dbReference type="AlphaFoldDB" id="A0A1E3QU61"/>
<name>A0A1E3QU61_9ASCO</name>
<keyword evidence="5" id="KW-0560">Oxidoreductase</keyword>
<dbReference type="OrthoDB" id="3941538at2759"/>
<dbReference type="InterPro" id="IPR020843">
    <property type="entry name" value="ER"/>
</dbReference>
<dbReference type="InterPro" id="IPR013154">
    <property type="entry name" value="ADH-like_N"/>
</dbReference>
<dbReference type="SUPFAM" id="SSF50129">
    <property type="entry name" value="GroES-like"/>
    <property type="match status" value="1"/>
</dbReference>
<organism evidence="9 10">
    <name type="scientific">Babjeviella inositovora NRRL Y-12698</name>
    <dbReference type="NCBI Taxonomy" id="984486"/>
    <lineage>
        <taxon>Eukaryota</taxon>
        <taxon>Fungi</taxon>
        <taxon>Dikarya</taxon>
        <taxon>Ascomycota</taxon>
        <taxon>Saccharomycotina</taxon>
        <taxon>Pichiomycetes</taxon>
        <taxon>Serinales incertae sedis</taxon>
        <taxon>Babjeviella</taxon>
    </lineage>
</organism>
<proteinExistence type="inferred from homology"/>
<dbReference type="InterPro" id="IPR045306">
    <property type="entry name" value="SDH-like"/>
</dbReference>
<evidence type="ECO:0000256" key="6">
    <source>
        <dbReference type="ARBA" id="ARBA00023027"/>
    </source>
</evidence>
<dbReference type="STRING" id="984486.A0A1E3QU61"/>
<comment type="similarity">
    <text evidence="2 7">Belongs to the zinc-containing alcohol dehydrogenase family.</text>
</comment>
<reference evidence="10" key="1">
    <citation type="submission" date="2016-05" db="EMBL/GenBank/DDBJ databases">
        <title>Comparative genomics of biotechnologically important yeasts.</title>
        <authorList>
            <consortium name="DOE Joint Genome Institute"/>
            <person name="Riley R."/>
            <person name="Haridas S."/>
            <person name="Wolfe K.H."/>
            <person name="Lopes M.R."/>
            <person name="Hittinger C.T."/>
            <person name="Goker M."/>
            <person name="Salamov A."/>
            <person name="Wisecaver J."/>
            <person name="Long T.M."/>
            <person name="Aerts A.L."/>
            <person name="Barry K."/>
            <person name="Choi C."/>
            <person name="Clum A."/>
            <person name="Coughlan A.Y."/>
            <person name="Deshpande S."/>
            <person name="Douglass A.P."/>
            <person name="Hanson S.J."/>
            <person name="Klenk H.-P."/>
            <person name="Labutti K."/>
            <person name="Lapidus A."/>
            <person name="Lindquist E."/>
            <person name="Lipzen A."/>
            <person name="Meier-Kolthoff J.P."/>
            <person name="Ohm R.A."/>
            <person name="Otillar R.P."/>
            <person name="Pangilinan J."/>
            <person name="Peng Y."/>
            <person name="Rokas A."/>
            <person name="Rosa C.A."/>
            <person name="Scheuner C."/>
            <person name="Sibirny A.A."/>
            <person name="Slot J.C."/>
            <person name="Stielow J.B."/>
            <person name="Sun H."/>
            <person name="Kurtzman C.P."/>
            <person name="Blackwell M."/>
            <person name="Grigoriev I.V."/>
            <person name="Jeffries T.W."/>
        </authorList>
    </citation>
    <scope>NUCLEOTIDE SEQUENCE [LARGE SCALE GENOMIC DNA]</scope>
    <source>
        <strain evidence="10">NRRL Y-12698</strain>
    </source>
</reference>
<evidence type="ECO:0000256" key="5">
    <source>
        <dbReference type="ARBA" id="ARBA00023002"/>
    </source>
</evidence>
<dbReference type="Gene3D" id="3.90.180.10">
    <property type="entry name" value="Medium-chain alcohol dehydrogenases, catalytic domain"/>
    <property type="match status" value="1"/>
</dbReference>
<dbReference type="PANTHER" id="PTHR43161">
    <property type="entry name" value="SORBITOL DEHYDROGENASE"/>
    <property type="match status" value="1"/>
</dbReference>
<dbReference type="PANTHER" id="PTHR43161:SF9">
    <property type="entry name" value="SORBITOL DEHYDROGENASE"/>
    <property type="match status" value="1"/>
</dbReference>
<evidence type="ECO:0000313" key="9">
    <source>
        <dbReference type="EMBL" id="ODQ81221.1"/>
    </source>
</evidence>
<feature type="domain" description="Enoyl reductase (ER)" evidence="8">
    <location>
        <begin position="14"/>
        <end position="352"/>
    </location>
</feature>
<keyword evidence="3 7" id="KW-0479">Metal-binding</keyword>
<dbReference type="PROSITE" id="PS00059">
    <property type="entry name" value="ADH_ZINC"/>
    <property type="match status" value="1"/>
</dbReference>
<dbReference type="GeneID" id="30148623"/>
<evidence type="ECO:0000256" key="1">
    <source>
        <dbReference type="ARBA" id="ARBA00001947"/>
    </source>
</evidence>
<accession>A0A1E3QU61</accession>
<dbReference type="FunFam" id="3.40.50.720:FF:000068">
    <property type="entry name" value="Sorbitol dehydrogenase"/>
    <property type="match status" value="1"/>
</dbReference>
<dbReference type="InterPro" id="IPR011032">
    <property type="entry name" value="GroES-like_sf"/>
</dbReference>
<evidence type="ECO:0000256" key="7">
    <source>
        <dbReference type="RuleBase" id="RU361277"/>
    </source>
</evidence>
<evidence type="ECO:0000259" key="8">
    <source>
        <dbReference type="SMART" id="SM00829"/>
    </source>
</evidence>
<keyword evidence="10" id="KW-1185">Reference proteome</keyword>
<dbReference type="GO" id="GO:0003939">
    <property type="term" value="F:L-iditol 2-dehydrogenase (NAD+) activity"/>
    <property type="evidence" value="ECO:0007669"/>
    <property type="project" value="TreeGrafter"/>
</dbReference>
<evidence type="ECO:0000256" key="4">
    <source>
        <dbReference type="ARBA" id="ARBA00022833"/>
    </source>
</evidence>
<dbReference type="CDD" id="cd05285">
    <property type="entry name" value="sorbitol_DH"/>
    <property type="match status" value="1"/>
</dbReference>
<dbReference type="Proteomes" id="UP000094336">
    <property type="component" value="Unassembled WGS sequence"/>
</dbReference>
<dbReference type="SUPFAM" id="SSF51735">
    <property type="entry name" value="NAD(P)-binding Rossmann-fold domains"/>
    <property type="match status" value="1"/>
</dbReference>
<dbReference type="Pfam" id="PF00107">
    <property type="entry name" value="ADH_zinc_N"/>
    <property type="match status" value="1"/>
</dbReference>
<dbReference type="Gene3D" id="3.40.50.720">
    <property type="entry name" value="NAD(P)-binding Rossmann-like Domain"/>
    <property type="match status" value="1"/>
</dbReference>
<dbReference type="GO" id="GO:0008270">
    <property type="term" value="F:zinc ion binding"/>
    <property type="evidence" value="ECO:0007669"/>
    <property type="project" value="InterPro"/>
</dbReference>
<gene>
    <name evidence="9" type="ORF">BABINDRAFT_170826</name>
</gene>
<dbReference type="RefSeq" id="XP_018986549.1">
    <property type="nucleotide sequence ID" value="XM_019130770.1"/>
</dbReference>
<evidence type="ECO:0000313" key="10">
    <source>
        <dbReference type="Proteomes" id="UP000094336"/>
    </source>
</evidence>
<evidence type="ECO:0000256" key="3">
    <source>
        <dbReference type="ARBA" id="ARBA00022723"/>
    </source>
</evidence>
<dbReference type="EMBL" id="KV454428">
    <property type="protein sequence ID" value="ODQ81221.1"/>
    <property type="molecule type" value="Genomic_DNA"/>
</dbReference>